<evidence type="ECO:0000256" key="1">
    <source>
        <dbReference type="ARBA" id="ARBA00022490"/>
    </source>
</evidence>
<protein>
    <submittedName>
        <fullName evidence="8">Uncharacterized protein</fullName>
    </submittedName>
</protein>
<evidence type="ECO:0000256" key="3">
    <source>
        <dbReference type="ARBA" id="ARBA00023315"/>
    </source>
</evidence>
<evidence type="ECO:0000256" key="5">
    <source>
        <dbReference type="SAM" id="MobiDB-lite"/>
    </source>
</evidence>
<dbReference type="AlphaFoldDB" id="A0A1V9ZXM1"/>
<evidence type="ECO:0000259" key="6">
    <source>
        <dbReference type="PROSITE" id="PS50009"/>
    </source>
</evidence>
<dbReference type="SMART" id="SM00147">
    <property type="entry name" value="RasGEF"/>
    <property type="match status" value="1"/>
</dbReference>
<dbReference type="GO" id="GO:0030163">
    <property type="term" value="P:protein catabolic process"/>
    <property type="evidence" value="ECO:0007669"/>
    <property type="project" value="InterPro"/>
</dbReference>
<keyword evidence="1" id="KW-0963">Cytoplasm</keyword>
<evidence type="ECO:0000313" key="9">
    <source>
        <dbReference type="Proteomes" id="UP000243217"/>
    </source>
</evidence>
<dbReference type="Pfam" id="PF00617">
    <property type="entry name" value="RasGEF"/>
    <property type="match status" value="1"/>
</dbReference>
<dbReference type="Pfam" id="PF03588">
    <property type="entry name" value="Leu_Phe_trans"/>
    <property type="match status" value="1"/>
</dbReference>
<dbReference type="GO" id="GO:0008914">
    <property type="term" value="F:leucyl-tRNA--protein transferase activity"/>
    <property type="evidence" value="ECO:0007669"/>
    <property type="project" value="InterPro"/>
</dbReference>
<dbReference type="PROSITE" id="PS50009">
    <property type="entry name" value="RASGEF_CAT"/>
    <property type="match status" value="1"/>
</dbReference>
<dbReference type="SUPFAM" id="SSF55729">
    <property type="entry name" value="Acyl-CoA N-acyltransferases (Nat)"/>
    <property type="match status" value="1"/>
</dbReference>
<dbReference type="OrthoDB" id="546434at2759"/>
<dbReference type="Proteomes" id="UP000243217">
    <property type="component" value="Unassembled WGS sequence"/>
</dbReference>
<dbReference type="InterPro" id="IPR023578">
    <property type="entry name" value="Ras_GEF_dom_sf"/>
</dbReference>
<dbReference type="GO" id="GO:0005737">
    <property type="term" value="C:cytoplasm"/>
    <property type="evidence" value="ECO:0007669"/>
    <property type="project" value="TreeGrafter"/>
</dbReference>
<dbReference type="SUPFAM" id="SSF48366">
    <property type="entry name" value="Ras GEF"/>
    <property type="match status" value="1"/>
</dbReference>
<dbReference type="EMBL" id="JNBS01001088">
    <property type="protein sequence ID" value="OQS02719.1"/>
    <property type="molecule type" value="Genomic_DNA"/>
</dbReference>
<dbReference type="InterPro" id="IPR001895">
    <property type="entry name" value="RASGEF_cat_dom"/>
</dbReference>
<organism evidence="8 9">
    <name type="scientific">Thraustotheca clavata</name>
    <dbReference type="NCBI Taxonomy" id="74557"/>
    <lineage>
        <taxon>Eukaryota</taxon>
        <taxon>Sar</taxon>
        <taxon>Stramenopiles</taxon>
        <taxon>Oomycota</taxon>
        <taxon>Saprolegniomycetes</taxon>
        <taxon>Saprolegniales</taxon>
        <taxon>Achlyaceae</taxon>
        <taxon>Thraustotheca</taxon>
    </lineage>
</organism>
<reference evidence="8 9" key="1">
    <citation type="journal article" date="2014" name="Genome Biol. Evol.">
        <title>The secreted proteins of Achlya hypogyna and Thraustotheca clavata identify the ancestral oomycete secretome and reveal gene acquisitions by horizontal gene transfer.</title>
        <authorList>
            <person name="Misner I."/>
            <person name="Blouin N."/>
            <person name="Leonard G."/>
            <person name="Richards T.A."/>
            <person name="Lane C.E."/>
        </authorList>
    </citation>
    <scope>NUCLEOTIDE SEQUENCE [LARGE SCALE GENOMIC DNA]</scope>
    <source>
        <strain evidence="8 9">ATCC 34112</strain>
    </source>
</reference>
<dbReference type="InterPro" id="IPR042203">
    <property type="entry name" value="Leu/Phe-tRNA_Trfase_C"/>
</dbReference>
<feature type="domain" description="N-terminal Ras-GEF" evidence="7">
    <location>
        <begin position="274"/>
        <end position="428"/>
    </location>
</feature>
<evidence type="ECO:0000256" key="4">
    <source>
        <dbReference type="PROSITE-ProRule" id="PRU00168"/>
    </source>
</evidence>
<evidence type="ECO:0000256" key="2">
    <source>
        <dbReference type="ARBA" id="ARBA00022679"/>
    </source>
</evidence>
<proteinExistence type="predicted"/>
<dbReference type="PANTHER" id="PTHR30098">
    <property type="entry name" value="LEUCYL/PHENYLALANYL-TRNA--PROTEIN TRANSFERASE"/>
    <property type="match status" value="1"/>
</dbReference>
<feature type="region of interest" description="Disordered" evidence="5">
    <location>
        <begin position="443"/>
        <end position="500"/>
    </location>
</feature>
<comment type="caution">
    <text evidence="8">The sequence shown here is derived from an EMBL/GenBank/DDBJ whole genome shotgun (WGS) entry which is preliminary data.</text>
</comment>
<dbReference type="PANTHER" id="PTHR30098:SF2">
    <property type="entry name" value="LEUCYL_PHENYLALANYL-TRNA--PROTEIN TRANSFERASE"/>
    <property type="match status" value="1"/>
</dbReference>
<keyword evidence="3" id="KW-0012">Acyltransferase</keyword>
<dbReference type="Gene3D" id="1.10.840.10">
    <property type="entry name" value="Ras guanine-nucleotide exchange factors catalytic domain"/>
    <property type="match status" value="2"/>
</dbReference>
<dbReference type="InterPro" id="IPR016181">
    <property type="entry name" value="Acyl_CoA_acyltransferase"/>
</dbReference>
<dbReference type="InterPro" id="IPR000651">
    <property type="entry name" value="Ras-like_Gua-exchang_fac_N"/>
</dbReference>
<keyword evidence="4" id="KW-0344">Guanine-nucleotide releasing factor</keyword>
<keyword evidence="9" id="KW-1185">Reference proteome</keyword>
<dbReference type="Gene3D" id="1.20.870.10">
    <property type="entry name" value="Son of sevenless (SoS) protein Chain: S domain 1"/>
    <property type="match status" value="1"/>
</dbReference>
<evidence type="ECO:0000259" key="7">
    <source>
        <dbReference type="PROSITE" id="PS50212"/>
    </source>
</evidence>
<gene>
    <name evidence="8" type="ORF">THRCLA_04935</name>
</gene>
<evidence type="ECO:0000313" key="8">
    <source>
        <dbReference type="EMBL" id="OQS02719.1"/>
    </source>
</evidence>
<dbReference type="InterPro" id="IPR004616">
    <property type="entry name" value="Leu/Phe-tRNA_Trfase"/>
</dbReference>
<accession>A0A1V9ZXM1</accession>
<dbReference type="Pfam" id="PF00618">
    <property type="entry name" value="RasGEF_N"/>
    <property type="match status" value="1"/>
</dbReference>
<dbReference type="GO" id="GO:0007264">
    <property type="term" value="P:small GTPase-mediated signal transduction"/>
    <property type="evidence" value="ECO:0007669"/>
    <property type="project" value="InterPro"/>
</dbReference>
<sequence length="774" mass="87460">MYEGFLPIATKQHRTVYLLPKLHLERCVLTPKTLHIPKSIRKKAKHYTLTFNTAYNDVVKGCHAQHGVAWLYPEVVEGFRGLLPGLWLSSTECIRLYSIELWKDGVLVAGELGYTNGKMFTSLTGFVHPDASGAGTMQLYALGSYLNVNGFHLWDLGMSMDYKLRIGGYDIPRKQFVSHVHQLRSQTIPFPESALNLMSVMPDDKKMMVEGRLHGSNDSVLSNGSYSSEQWTAYVTSVVNGEDNQRDESPPKDVGKKKLPSVIYEIPMLGISNGRREISHASLGRLVAKLTDAHHYDTEFRDCFLLTYRCHSTAYEFVKKIIKRYKAAIRLVNPLSIVCDPSNAEEERFSIQSSETIDVNTQAEANISIMRTMSVLKFWIRESGYINADLSNDRKAQKKLFLFLEEVRKTSQIPSIVVHAEKMLHVVGKILKATTILRQQQQIQKDNQLSAGSRDMPSPLDLGKEEEPSVYSQTAPLPSKQGTTQLKITRSSSDSKREALKASTVPTLIRNLTSSGIHDDPRIAGILVRSHSDCTKEVKGKYVSISRSEPLSGVTAIEAAEQLTLLEEYRYNKIQPRELTNKCWTGENKHTDAPNVLALIELFDARAGWVSSEILHPKLQAKQRAKMIAFFIDVAEACHHLNNFNTLFEIVTGLKAPCLCVGRRTAFFLVTKDLFGYEESMPTMEHGLICFQKFRKIYRTIMDALGCQQVKYTSTSSSSRRRKPLIPEKNVQMMLKHRLETIRKPNSELFRLAKNANRQENVLFVNSLADAGFM</sequence>
<feature type="domain" description="Ras-GEF" evidence="6">
    <location>
        <begin position="555"/>
        <end position="774"/>
    </location>
</feature>
<dbReference type="Gene3D" id="3.40.630.70">
    <property type="entry name" value="Leucyl/phenylalanyl-tRNA-protein transferase, C-terminal domain"/>
    <property type="match status" value="1"/>
</dbReference>
<keyword evidence="2" id="KW-0808">Transferase</keyword>
<feature type="compositionally biased region" description="Polar residues" evidence="5">
    <location>
        <begin position="470"/>
        <end position="492"/>
    </location>
</feature>
<dbReference type="STRING" id="74557.A0A1V9ZXM1"/>
<dbReference type="PROSITE" id="PS50212">
    <property type="entry name" value="RASGEF_NTER"/>
    <property type="match status" value="1"/>
</dbReference>
<name>A0A1V9ZXM1_9STRA</name>
<dbReference type="InterPro" id="IPR036964">
    <property type="entry name" value="RASGEF_cat_dom_sf"/>
</dbReference>
<dbReference type="GO" id="GO:0005085">
    <property type="term" value="F:guanyl-nucleotide exchange factor activity"/>
    <property type="evidence" value="ECO:0007669"/>
    <property type="project" value="UniProtKB-KW"/>
</dbReference>